<keyword evidence="2" id="KW-1185">Reference proteome</keyword>
<keyword evidence="1" id="KW-0418">Kinase</keyword>
<dbReference type="GO" id="GO:0016301">
    <property type="term" value="F:kinase activity"/>
    <property type="evidence" value="ECO:0007669"/>
    <property type="project" value="UniProtKB-KW"/>
</dbReference>
<sequence>MNIFEYSRIIIIGNNGSGKSFLAKELSAITGLPIVHLDVEFWGPNWEQPTKEKWIMKQNELISKEKWIIDGNHTGTMELRFKSADLIIFLDINRLICLFGVFRRYGKKRSDMPQHLEERFDFEFFKFLKGLWTFNKTRKCTIMELHEKYLHKPFLTLRSRGEINNLLNQLREI</sequence>
<dbReference type="PANTHER" id="PTHR37816:SF3">
    <property type="entry name" value="MODULATES DNA TOPOLOGY"/>
    <property type="match status" value="1"/>
</dbReference>
<dbReference type="PANTHER" id="PTHR37816">
    <property type="entry name" value="YALI0E33011P"/>
    <property type="match status" value="1"/>
</dbReference>
<dbReference type="Gene3D" id="3.40.50.300">
    <property type="entry name" value="P-loop containing nucleotide triphosphate hydrolases"/>
    <property type="match status" value="1"/>
</dbReference>
<dbReference type="InterPro" id="IPR052922">
    <property type="entry name" value="Cytidylate_Kinase-2"/>
</dbReference>
<keyword evidence="1" id="KW-0808">Transferase</keyword>
<comment type="caution">
    <text evidence="1">The sequence shown here is derived from an EMBL/GenBank/DDBJ whole genome shotgun (WGS) entry which is preliminary data.</text>
</comment>
<evidence type="ECO:0000313" key="2">
    <source>
        <dbReference type="Proteomes" id="UP001519308"/>
    </source>
</evidence>
<dbReference type="InterPro" id="IPR027417">
    <property type="entry name" value="P-loop_NTPase"/>
</dbReference>
<gene>
    <name evidence="1" type="ORF">J2Z44_002322</name>
</gene>
<protein>
    <submittedName>
        <fullName evidence="1">Adenylate kinase family enzyme</fullName>
    </submittedName>
</protein>
<evidence type="ECO:0000313" key="1">
    <source>
        <dbReference type="EMBL" id="MBP2022501.1"/>
    </source>
</evidence>
<proteinExistence type="predicted"/>
<name>A0ABS4K5S7_9CLOT</name>
<accession>A0ABS4K5S7</accession>
<organism evidence="1 2">
    <name type="scientific">Clostridium punense</name>
    <dbReference type="NCBI Taxonomy" id="1054297"/>
    <lineage>
        <taxon>Bacteria</taxon>
        <taxon>Bacillati</taxon>
        <taxon>Bacillota</taxon>
        <taxon>Clostridia</taxon>
        <taxon>Eubacteriales</taxon>
        <taxon>Clostridiaceae</taxon>
        <taxon>Clostridium</taxon>
    </lineage>
</organism>
<dbReference type="RefSeq" id="WP_021284902.1">
    <property type="nucleotide sequence ID" value="NZ_JAGGLL010000017.1"/>
</dbReference>
<dbReference type="SUPFAM" id="SSF52540">
    <property type="entry name" value="P-loop containing nucleoside triphosphate hydrolases"/>
    <property type="match status" value="1"/>
</dbReference>
<dbReference type="EMBL" id="JAGGLL010000017">
    <property type="protein sequence ID" value="MBP2022501.1"/>
    <property type="molecule type" value="Genomic_DNA"/>
</dbReference>
<dbReference type="Proteomes" id="UP001519308">
    <property type="component" value="Unassembled WGS sequence"/>
</dbReference>
<reference evidence="1 2" key="1">
    <citation type="submission" date="2021-03" db="EMBL/GenBank/DDBJ databases">
        <title>Genomic Encyclopedia of Type Strains, Phase IV (KMG-IV): sequencing the most valuable type-strain genomes for metagenomic binning, comparative biology and taxonomic classification.</title>
        <authorList>
            <person name="Goeker M."/>
        </authorList>
    </citation>
    <scope>NUCLEOTIDE SEQUENCE [LARGE SCALE GENOMIC DNA]</scope>
    <source>
        <strain evidence="1 2">DSM 28650</strain>
    </source>
</reference>